<sequence>MLNLPTFLSRLSELFKFDFKFYLGSPSCPPQTQKPQI</sequence>
<dbReference type="AlphaFoldDB" id="M5IR71"/>
<evidence type="ECO:0000313" key="2">
    <source>
        <dbReference type="Proteomes" id="UP000011939"/>
    </source>
</evidence>
<proteinExistence type="predicted"/>
<dbReference type="EMBL" id="AMZQ01000002">
    <property type="protein sequence ID" value="EKU11939.1"/>
    <property type="molecule type" value="Genomic_DNA"/>
</dbReference>
<accession>M5IR71</accession>
<dbReference type="Proteomes" id="UP000011939">
    <property type="component" value="Unassembled WGS sequence"/>
</dbReference>
<name>M5IR71_9BACT</name>
<organism evidence="1 2">
    <name type="scientific">Campylobacter showae CSUNSWCD</name>
    <dbReference type="NCBI Taxonomy" id="1244083"/>
    <lineage>
        <taxon>Bacteria</taxon>
        <taxon>Pseudomonadati</taxon>
        <taxon>Campylobacterota</taxon>
        <taxon>Epsilonproteobacteria</taxon>
        <taxon>Campylobacterales</taxon>
        <taxon>Campylobacteraceae</taxon>
        <taxon>Campylobacter</taxon>
    </lineage>
</organism>
<reference evidence="1 2" key="1">
    <citation type="journal article" date="2013" name="Genome Announc.">
        <title>Genome Sequence of Campylobacter showae UNSWCD, Isolated from a Patient with Crohn's Disease.</title>
        <authorList>
            <person name="Tay A.P."/>
            <person name="Kaakoush N.O."/>
            <person name="Deshpande N.P."/>
            <person name="Chen Z."/>
            <person name="Mitchell H."/>
            <person name="Wilkins M.R."/>
        </authorList>
    </citation>
    <scope>NUCLEOTIDE SEQUENCE [LARGE SCALE GENOMIC DNA]</scope>
    <source>
        <strain evidence="1 2">CSUNSWCD</strain>
    </source>
</reference>
<dbReference type="PATRIC" id="fig|1244083.3.peg.637"/>
<gene>
    <name evidence="1" type="ORF">CSUNSWCD_1263</name>
</gene>
<comment type="caution">
    <text evidence="1">The sequence shown here is derived from an EMBL/GenBank/DDBJ whole genome shotgun (WGS) entry which is preliminary data.</text>
</comment>
<protein>
    <submittedName>
        <fullName evidence="1">Uncharacterized protein</fullName>
    </submittedName>
</protein>
<evidence type="ECO:0000313" key="1">
    <source>
        <dbReference type="EMBL" id="EKU11939.1"/>
    </source>
</evidence>